<name>A0AAJ2JFU6_STEMA</name>
<comment type="caution">
    <text evidence="1">The sequence shown here is derived from an EMBL/GenBank/DDBJ whole genome shotgun (WGS) entry which is preliminary data.</text>
</comment>
<dbReference type="RefSeq" id="WP_312563710.1">
    <property type="nucleotide sequence ID" value="NZ_JAVSKO010000007.1"/>
</dbReference>
<evidence type="ECO:0000313" key="1">
    <source>
        <dbReference type="EMBL" id="MDT3469775.1"/>
    </source>
</evidence>
<organism evidence="1 2">
    <name type="scientific">Stenotrophomonas maltophilia</name>
    <name type="common">Pseudomonas maltophilia</name>
    <name type="synonym">Xanthomonas maltophilia</name>
    <dbReference type="NCBI Taxonomy" id="40324"/>
    <lineage>
        <taxon>Bacteria</taxon>
        <taxon>Pseudomonadati</taxon>
        <taxon>Pseudomonadota</taxon>
        <taxon>Gammaproteobacteria</taxon>
        <taxon>Lysobacterales</taxon>
        <taxon>Lysobacteraceae</taxon>
        <taxon>Stenotrophomonas</taxon>
        <taxon>Stenotrophomonas maltophilia group</taxon>
    </lineage>
</organism>
<evidence type="ECO:0000313" key="2">
    <source>
        <dbReference type="Proteomes" id="UP001251948"/>
    </source>
</evidence>
<gene>
    <name evidence="1" type="ORF">ROV92_17470</name>
</gene>
<proteinExistence type="predicted"/>
<dbReference type="EMBL" id="JAVSKO010000007">
    <property type="protein sequence ID" value="MDT3469775.1"/>
    <property type="molecule type" value="Genomic_DNA"/>
</dbReference>
<sequence>MQKRDNPNALWPGLFKGRRSALNPYEFGPLQQRDRVAAIATLKVSGCAPLSATSVLPPVFLVEGKAQDGMEIVKAAFAAVRQGFGGAIHAFRPGRLCGFVTDSPYANGMAWPIHPGEPVYGLSVTAGSLLETVVAAYRVLSVPGLEPALPMEGTLEATMEWPRSETFRIPASQQRRDRGIRYAHCGFLAIFMHEFAHVVRGHLGYETATCGSLYMDERPLMPAAGDSKMRLYMESDADEMAGRLLATWLLRSRPDGSPMDEAKKLSITFDFLVGTTLAFSAFPRVQNAYHTGTLRAWALIGAMLQHAGVGGAMADQWIESNMREVLLCMQAAGYPAESYLYSAAEARELMTSTWSGMRKHQRDWLQRAPFQQVKPSATRSK</sequence>
<dbReference type="Proteomes" id="UP001251948">
    <property type="component" value="Unassembled WGS sequence"/>
</dbReference>
<reference evidence="1" key="1">
    <citation type="submission" date="2023-07" db="EMBL/GenBank/DDBJ databases">
        <title>Comparative genomics of clinical Stenotrophomonas maltophilia isolates reveals regions of diversity which correlate with colonization and persistence in vivo.</title>
        <authorList>
            <person name="Mcdaniel M.S."/>
            <person name="Swords W.E."/>
            <person name="Sumpter N.A."/>
            <person name="Lindgren N.R."/>
            <person name="Billiot C.E."/>
        </authorList>
    </citation>
    <scope>NUCLEOTIDE SEQUENCE</scope>
    <source>
        <strain evidence="1">Ism4</strain>
    </source>
</reference>
<accession>A0AAJ2JFU6</accession>
<dbReference type="AlphaFoldDB" id="A0AAJ2JFU6"/>
<protein>
    <submittedName>
        <fullName evidence="1">Uncharacterized protein</fullName>
    </submittedName>
</protein>